<dbReference type="SUPFAM" id="SSF56349">
    <property type="entry name" value="DNA breaking-rejoining enzymes"/>
    <property type="match status" value="1"/>
</dbReference>
<evidence type="ECO:0008006" key="3">
    <source>
        <dbReference type="Google" id="ProtNLM"/>
    </source>
</evidence>
<sequence>MSRSAQLLGHTQAQTTLRYAHLHDAAQRRASARFDRFVSHTEQAAE</sequence>
<organism evidence="1 2">
    <name type="scientific">Paralimibaculum aggregatum</name>
    <dbReference type="NCBI Taxonomy" id="3036245"/>
    <lineage>
        <taxon>Bacteria</taxon>
        <taxon>Pseudomonadati</taxon>
        <taxon>Pseudomonadota</taxon>
        <taxon>Alphaproteobacteria</taxon>
        <taxon>Rhodobacterales</taxon>
        <taxon>Paracoccaceae</taxon>
        <taxon>Paralimibaculum</taxon>
    </lineage>
</organism>
<reference evidence="1 2" key="1">
    <citation type="submission" date="2023-04" db="EMBL/GenBank/DDBJ databases">
        <title>Marinoamorphus aggregata gen. nov., sp. Nov., isolate from tissue of brittle star Ophioplocus japonicus.</title>
        <authorList>
            <person name="Kawano K."/>
            <person name="Sawayama S."/>
            <person name="Nakagawa S."/>
        </authorList>
    </citation>
    <scope>NUCLEOTIDE SEQUENCE [LARGE SCALE GENOMIC DNA]</scope>
    <source>
        <strain evidence="1 2">NKW23</strain>
    </source>
</reference>
<comment type="caution">
    <text evidence="1">The sequence shown here is derived from an EMBL/GenBank/DDBJ whole genome shotgun (WGS) entry which is preliminary data.</text>
</comment>
<proteinExistence type="predicted"/>
<gene>
    <name evidence="1" type="ORF">LNKW23_32110</name>
</gene>
<protein>
    <recommendedName>
        <fullName evidence="3">Integrase</fullName>
    </recommendedName>
</protein>
<dbReference type="InterPro" id="IPR011010">
    <property type="entry name" value="DNA_brk_join_enz"/>
</dbReference>
<keyword evidence="2" id="KW-1185">Reference proteome</keyword>
<evidence type="ECO:0000313" key="1">
    <source>
        <dbReference type="EMBL" id="GMG83997.1"/>
    </source>
</evidence>
<dbReference type="EMBL" id="BSYI01000027">
    <property type="protein sequence ID" value="GMG83997.1"/>
    <property type="molecule type" value="Genomic_DNA"/>
</dbReference>
<dbReference type="RefSeq" id="WP_285672895.1">
    <property type="nucleotide sequence ID" value="NZ_BSYI01000027.1"/>
</dbReference>
<name>A0ABQ6LM21_9RHOB</name>
<accession>A0ABQ6LM21</accession>
<dbReference type="Proteomes" id="UP001239909">
    <property type="component" value="Unassembled WGS sequence"/>
</dbReference>
<evidence type="ECO:0000313" key="2">
    <source>
        <dbReference type="Proteomes" id="UP001239909"/>
    </source>
</evidence>